<dbReference type="EMBL" id="BQNB010015842">
    <property type="protein sequence ID" value="GJT44769.1"/>
    <property type="molecule type" value="Genomic_DNA"/>
</dbReference>
<sequence length="96" mass="10437">MVLYVGKQKVSAVKEMGSLMLKASTGVFRRPKMTDLNNVSKDNSGSWVSKRVNYIDPQGRLKHMTGNKDFLSTIKDIDGGFVAFGGIARGGKITGK</sequence>
<proteinExistence type="predicted"/>
<evidence type="ECO:0000313" key="1">
    <source>
        <dbReference type="EMBL" id="GJT44769.1"/>
    </source>
</evidence>
<protein>
    <submittedName>
        <fullName evidence="1">Uncharacterized protein</fullName>
    </submittedName>
</protein>
<accession>A0ABQ5E463</accession>
<keyword evidence="2" id="KW-1185">Reference proteome</keyword>
<reference evidence="1" key="1">
    <citation type="journal article" date="2022" name="Int. J. Mol. Sci.">
        <title>Draft Genome of Tanacetum Coccineum: Genomic Comparison of Closely Related Tanacetum-Family Plants.</title>
        <authorList>
            <person name="Yamashiro T."/>
            <person name="Shiraishi A."/>
            <person name="Nakayama K."/>
            <person name="Satake H."/>
        </authorList>
    </citation>
    <scope>NUCLEOTIDE SEQUENCE</scope>
</reference>
<dbReference type="Proteomes" id="UP001151760">
    <property type="component" value="Unassembled WGS sequence"/>
</dbReference>
<evidence type="ECO:0000313" key="2">
    <source>
        <dbReference type="Proteomes" id="UP001151760"/>
    </source>
</evidence>
<reference evidence="1" key="2">
    <citation type="submission" date="2022-01" db="EMBL/GenBank/DDBJ databases">
        <authorList>
            <person name="Yamashiro T."/>
            <person name="Shiraishi A."/>
            <person name="Satake H."/>
            <person name="Nakayama K."/>
        </authorList>
    </citation>
    <scope>NUCLEOTIDE SEQUENCE</scope>
</reference>
<organism evidence="1 2">
    <name type="scientific">Tanacetum coccineum</name>
    <dbReference type="NCBI Taxonomy" id="301880"/>
    <lineage>
        <taxon>Eukaryota</taxon>
        <taxon>Viridiplantae</taxon>
        <taxon>Streptophyta</taxon>
        <taxon>Embryophyta</taxon>
        <taxon>Tracheophyta</taxon>
        <taxon>Spermatophyta</taxon>
        <taxon>Magnoliopsida</taxon>
        <taxon>eudicotyledons</taxon>
        <taxon>Gunneridae</taxon>
        <taxon>Pentapetalae</taxon>
        <taxon>asterids</taxon>
        <taxon>campanulids</taxon>
        <taxon>Asterales</taxon>
        <taxon>Asteraceae</taxon>
        <taxon>Asteroideae</taxon>
        <taxon>Anthemideae</taxon>
        <taxon>Anthemidinae</taxon>
        <taxon>Tanacetum</taxon>
    </lineage>
</organism>
<gene>
    <name evidence="1" type="ORF">Tco_0953484</name>
</gene>
<comment type="caution">
    <text evidence="1">The sequence shown here is derived from an EMBL/GenBank/DDBJ whole genome shotgun (WGS) entry which is preliminary data.</text>
</comment>
<name>A0ABQ5E463_9ASTR</name>